<feature type="transmembrane region" description="Helical" evidence="5">
    <location>
        <begin position="131"/>
        <end position="151"/>
    </location>
</feature>
<feature type="transmembrane region" description="Helical" evidence="5">
    <location>
        <begin position="28"/>
        <end position="60"/>
    </location>
</feature>
<organism evidence="6 7">
    <name type="scientific">Nocardioides eburneus</name>
    <dbReference type="NCBI Taxonomy" id="3231482"/>
    <lineage>
        <taxon>Bacteria</taxon>
        <taxon>Bacillati</taxon>
        <taxon>Actinomycetota</taxon>
        <taxon>Actinomycetes</taxon>
        <taxon>Propionibacteriales</taxon>
        <taxon>Nocardioidaceae</taxon>
        <taxon>Nocardioides</taxon>
    </lineage>
</organism>
<dbReference type="PANTHER" id="PTHR33514">
    <property type="entry name" value="PROTEIN ABCI12, CHLOROPLASTIC"/>
    <property type="match status" value="1"/>
</dbReference>
<accession>A0ABV3SUD6</accession>
<evidence type="ECO:0000256" key="3">
    <source>
        <dbReference type="ARBA" id="ARBA00022989"/>
    </source>
</evidence>
<proteinExistence type="predicted"/>
<dbReference type="Proteomes" id="UP001556631">
    <property type="component" value="Unassembled WGS sequence"/>
</dbReference>
<feature type="transmembrane region" description="Helical" evidence="5">
    <location>
        <begin position="248"/>
        <end position="265"/>
    </location>
</feature>
<comment type="caution">
    <text evidence="6">The sequence shown here is derived from an EMBL/GenBank/DDBJ whole genome shotgun (WGS) entry which is preliminary data.</text>
</comment>
<evidence type="ECO:0000256" key="5">
    <source>
        <dbReference type="SAM" id="Phobius"/>
    </source>
</evidence>
<reference evidence="6 7" key="1">
    <citation type="submission" date="2024-07" db="EMBL/GenBank/DDBJ databases">
        <authorList>
            <person name="Lee S."/>
            <person name="Kang M."/>
        </authorList>
    </citation>
    <scope>NUCLEOTIDE SEQUENCE [LARGE SCALE GENOMIC DNA]</scope>
    <source>
        <strain evidence="6 7">DS6</strain>
    </source>
</reference>
<evidence type="ECO:0000256" key="1">
    <source>
        <dbReference type="ARBA" id="ARBA00004141"/>
    </source>
</evidence>
<dbReference type="PANTHER" id="PTHR33514:SF15">
    <property type="entry name" value="COBALT TRANSPORT PROTEIN"/>
    <property type="match status" value="1"/>
</dbReference>
<feature type="transmembrane region" description="Helical" evidence="5">
    <location>
        <begin position="340"/>
        <end position="362"/>
    </location>
</feature>
<feature type="transmembrane region" description="Helical" evidence="5">
    <location>
        <begin position="72"/>
        <end position="93"/>
    </location>
</feature>
<evidence type="ECO:0000256" key="4">
    <source>
        <dbReference type="ARBA" id="ARBA00023136"/>
    </source>
</evidence>
<dbReference type="EMBL" id="JBFPJR010000003">
    <property type="protein sequence ID" value="MEX0426552.1"/>
    <property type="molecule type" value="Genomic_DNA"/>
</dbReference>
<dbReference type="Pfam" id="PF02361">
    <property type="entry name" value="CbiQ"/>
    <property type="match status" value="1"/>
</dbReference>
<keyword evidence="3 5" id="KW-1133">Transmembrane helix</keyword>
<dbReference type="CDD" id="cd16914">
    <property type="entry name" value="EcfT"/>
    <property type="match status" value="1"/>
</dbReference>
<evidence type="ECO:0000256" key="2">
    <source>
        <dbReference type="ARBA" id="ARBA00022692"/>
    </source>
</evidence>
<gene>
    <name evidence="6" type="ORF">AB3X52_02895</name>
</gene>
<dbReference type="InterPro" id="IPR003339">
    <property type="entry name" value="ABC/ECF_trnsptr_transmembrane"/>
</dbReference>
<sequence length="383" mass="40038">MTSAPTLASVRAGWSAARLPRDLHPVAWWIWGIGLAAYASSTINPWLLLGLIAVAGLVVAARRSDQPWAGAFRLYLAVGAVIVVIRVLFRVLLGGVPGHVLLDLPAVPLPGWVLGIRLLGPVTREALLAGLYDGLRLAAIIICLGAVNALANPKRLLRSVPPALYEVGTALVVAVTVLPQLADSVRRVRAAQALRAGDTRRVGRLRRFLVPVLEDALERSLALAAGMDTRGYGRSGTLSARARRTTSALMLVGLVGLAAGVYAVLDPTTPDWLAPVMVVGGLAAAVTGLALAGRRVGRTVYRPDPWRWPELTVVAAGVAAGAVGWWVGHHDVRVAFPDLSTSPTVSLLALVGVLVAAVPALAAPEPAVLEPDVGARDLLEEAA</sequence>
<evidence type="ECO:0000313" key="7">
    <source>
        <dbReference type="Proteomes" id="UP001556631"/>
    </source>
</evidence>
<keyword evidence="2 5" id="KW-0812">Transmembrane</keyword>
<evidence type="ECO:0000313" key="6">
    <source>
        <dbReference type="EMBL" id="MEX0426552.1"/>
    </source>
</evidence>
<comment type="subcellular location">
    <subcellularLocation>
        <location evidence="1">Membrane</location>
        <topology evidence="1">Multi-pass membrane protein</topology>
    </subcellularLocation>
</comment>
<feature type="transmembrane region" description="Helical" evidence="5">
    <location>
        <begin position="272"/>
        <end position="291"/>
    </location>
</feature>
<keyword evidence="4 5" id="KW-0472">Membrane</keyword>
<dbReference type="RefSeq" id="WP_367991272.1">
    <property type="nucleotide sequence ID" value="NZ_JBFPJR010000003.1"/>
</dbReference>
<keyword evidence="7" id="KW-1185">Reference proteome</keyword>
<name>A0ABV3SUD6_9ACTN</name>
<protein>
    <submittedName>
        <fullName evidence="6">Energy-coupling factor transporter transmembrane protein EcfT</fullName>
    </submittedName>
</protein>
<feature type="transmembrane region" description="Helical" evidence="5">
    <location>
        <begin position="311"/>
        <end position="328"/>
    </location>
</feature>